<dbReference type="Proteomes" id="UP000570514">
    <property type="component" value="Unassembled WGS sequence"/>
</dbReference>
<protein>
    <submittedName>
        <fullName evidence="1">Uncharacterized metal-binding protein YceD (DUF177 family)</fullName>
    </submittedName>
</protein>
<reference evidence="1 2" key="1">
    <citation type="submission" date="2020-03" db="EMBL/GenBank/DDBJ databases">
        <title>Genomic Encyclopedia of Type Strains, Phase IV (KMG-IV): sequencing the most valuable type-strain genomes for metagenomic binning, comparative biology and taxonomic classification.</title>
        <authorList>
            <person name="Goeker M."/>
        </authorList>
    </citation>
    <scope>NUCLEOTIDE SEQUENCE [LARGE SCALE GENOMIC DNA]</scope>
    <source>
        <strain evidence="1 2">DSM 19867</strain>
    </source>
</reference>
<keyword evidence="2" id="KW-1185">Reference proteome</keyword>
<sequence length="180" mass="19671">MASGSDKDVDTPFIHMFDLGDLTQAGSDIKVEAPADVLKALAVWADVREVKRFSAAVHLKRIGQNRFSYAAELTADIVQACVVTLEPIESHLTREIARELHLMPRKVEETGELTLSAGDEDVPEVITSLDYDLATPLLEEFVLAIDPYARKEGAAFEPPPATETLPESPFAVLKALKGKE</sequence>
<accession>A0A846N2P8</accession>
<dbReference type="AlphaFoldDB" id="A0A846N2P8"/>
<dbReference type="EMBL" id="JAASRM010000001">
    <property type="protein sequence ID" value="NIK89789.1"/>
    <property type="molecule type" value="Genomic_DNA"/>
</dbReference>
<organism evidence="1 2">
    <name type="scientific">Rhizomicrobium palustre</name>
    <dbReference type="NCBI Taxonomy" id="189966"/>
    <lineage>
        <taxon>Bacteria</taxon>
        <taxon>Pseudomonadati</taxon>
        <taxon>Pseudomonadota</taxon>
        <taxon>Alphaproteobacteria</taxon>
        <taxon>Micropepsales</taxon>
        <taxon>Micropepsaceae</taxon>
        <taxon>Rhizomicrobium</taxon>
    </lineage>
</organism>
<gene>
    <name evidence="1" type="ORF">FHS83_003107</name>
</gene>
<name>A0A846N2P8_9PROT</name>
<evidence type="ECO:0000313" key="1">
    <source>
        <dbReference type="EMBL" id="NIK89789.1"/>
    </source>
</evidence>
<comment type="caution">
    <text evidence="1">The sequence shown here is derived from an EMBL/GenBank/DDBJ whole genome shotgun (WGS) entry which is preliminary data.</text>
</comment>
<proteinExistence type="predicted"/>
<dbReference type="RefSeq" id="WP_167083846.1">
    <property type="nucleotide sequence ID" value="NZ_BAAADC010000001.1"/>
</dbReference>
<evidence type="ECO:0000313" key="2">
    <source>
        <dbReference type="Proteomes" id="UP000570514"/>
    </source>
</evidence>